<evidence type="ECO:0000256" key="1">
    <source>
        <dbReference type="ARBA" id="ARBA00004123"/>
    </source>
</evidence>
<feature type="compositionally biased region" description="Basic and acidic residues" evidence="3">
    <location>
        <begin position="1127"/>
        <end position="1137"/>
    </location>
</feature>
<reference evidence="4" key="1">
    <citation type="journal article" date="2018" name="DNA Res.">
        <title>Multiple hybrid de novo genome assembly of finger millet, an orphan allotetraploid crop.</title>
        <authorList>
            <person name="Hatakeyama M."/>
            <person name="Aluri S."/>
            <person name="Balachadran M.T."/>
            <person name="Sivarajan S.R."/>
            <person name="Patrignani A."/>
            <person name="Gruter S."/>
            <person name="Poveda L."/>
            <person name="Shimizu-Inatsugi R."/>
            <person name="Baeten J."/>
            <person name="Francoijs K.J."/>
            <person name="Nataraja K.N."/>
            <person name="Reddy Y.A.N."/>
            <person name="Phadnis S."/>
            <person name="Ravikumar R.L."/>
            <person name="Schlapbach R."/>
            <person name="Sreeman S.M."/>
            <person name="Shimizu K.K."/>
        </authorList>
    </citation>
    <scope>NUCLEOTIDE SEQUENCE</scope>
</reference>
<gene>
    <name evidence="4" type="primary">gb11375</name>
    <name evidence="4" type="ORF">PR202_gb11375</name>
</gene>
<feature type="compositionally biased region" description="Basic and acidic residues" evidence="3">
    <location>
        <begin position="281"/>
        <end position="327"/>
    </location>
</feature>
<dbReference type="Gene3D" id="1.25.40.10">
    <property type="entry name" value="Tetratricopeptide repeat domain"/>
    <property type="match status" value="1"/>
</dbReference>
<evidence type="ECO:0000313" key="5">
    <source>
        <dbReference type="Proteomes" id="UP001054889"/>
    </source>
</evidence>
<dbReference type="PANTHER" id="PTHR15502:SF7">
    <property type="entry name" value="CALCINEURIN-BINDING PROTEIN CABIN-1"/>
    <property type="match status" value="1"/>
</dbReference>
<evidence type="ECO:0000313" key="4">
    <source>
        <dbReference type="EMBL" id="GJN23706.1"/>
    </source>
</evidence>
<feature type="region of interest" description="Disordered" evidence="3">
    <location>
        <begin position="267"/>
        <end position="327"/>
    </location>
</feature>
<comment type="caution">
    <text evidence="4">The sequence shown here is derived from an EMBL/GenBank/DDBJ whole genome shotgun (WGS) entry which is preliminary data.</text>
</comment>
<dbReference type="GO" id="GO:0031491">
    <property type="term" value="F:nucleosome binding"/>
    <property type="evidence" value="ECO:0007669"/>
    <property type="project" value="TreeGrafter"/>
</dbReference>
<keyword evidence="5" id="KW-1185">Reference proteome</keyword>
<reference evidence="4" key="2">
    <citation type="submission" date="2021-12" db="EMBL/GenBank/DDBJ databases">
        <title>Resequencing data analysis of finger millet.</title>
        <authorList>
            <person name="Hatakeyama M."/>
            <person name="Aluri S."/>
            <person name="Balachadran M.T."/>
            <person name="Sivarajan S.R."/>
            <person name="Poveda L."/>
            <person name="Shimizu-Inatsugi R."/>
            <person name="Schlapbach R."/>
            <person name="Sreeman S.M."/>
            <person name="Shimizu K.K."/>
        </authorList>
    </citation>
    <scope>NUCLEOTIDE SEQUENCE</scope>
</reference>
<dbReference type="PANTHER" id="PTHR15502">
    <property type="entry name" value="CALCINEURIN-BINDING PROTEIN CABIN 1-RELATED"/>
    <property type="match status" value="1"/>
</dbReference>
<dbReference type="GO" id="GO:0006325">
    <property type="term" value="P:chromatin organization"/>
    <property type="evidence" value="ECO:0007669"/>
    <property type="project" value="InterPro"/>
</dbReference>
<keyword evidence="2" id="KW-0539">Nucleus</keyword>
<dbReference type="SUPFAM" id="SSF48452">
    <property type="entry name" value="TPR-like"/>
    <property type="match status" value="1"/>
</dbReference>
<feature type="region of interest" description="Disordered" evidence="3">
    <location>
        <begin position="440"/>
        <end position="462"/>
    </location>
</feature>
<proteinExistence type="predicted"/>
<feature type="compositionally biased region" description="Basic and acidic residues" evidence="3">
    <location>
        <begin position="800"/>
        <end position="826"/>
    </location>
</feature>
<evidence type="ECO:0000256" key="3">
    <source>
        <dbReference type="SAM" id="MobiDB-lite"/>
    </source>
</evidence>
<comment type="subcellular location">
    <subcellularLocation>
        <location evidence="1">Nucleus</location>
    </subcellularLocation>
</comment>
<feature type="region of interest" description="Disordered" evidence="3">
    <location>
        <begin position="1123"/>
        <end position="1147"/>
    </location>
</feature>
<organism evidence="4 5">
    <name type="scientific">Eleusine coracana subsp. coracana</name>
    <dbReference type="NCBI Taxonomy" id="191504"/>
    <lineage>
        <taxon>Eukaryota</taxon>
        <taxon>Viridiplantae</taxon>
        <taxon>Streptophyta</taxon>
        <taxon>Embryophyta</taxon>
        <taxon>Tracheophyta</taxon>
        <taxon>Spermatophyta</taxon>
        <taxon>Magnoliopsida</taxon>
        <taxon>Liliopsida</taxon>
        <taxon>Poales</taxon>
        <taxon>Poaceae</taxon>
        <taxon>PACMAD clade</taxon>
        <taxon>Chloridoideae</taxon>
        <taxon>Cynodonteae</taxon>
        <taxon>Eleusininae</taxon>
        <taxon>Eleusine</taxon>
    </lineage>
</organism>
<dbReference type="InterPro" id="IPR035204">
    <property type="entry name" value="NDUFB11"/>
</dbReference>
<feature type="region of interest" description="Disordered" evidence="3">
    <location>
        <begin position="800"/>
        <end position="839"/>
    </location>
</feature>
<name>A0AAV5EME5_ELECO</name>
<dbReference type="InterPro" id="IPR033053">
    <property type="entry name" value="Hir3/CABIN1"/>
</dbReference>
<evidence type="ECO:0000256" key="2">
    <source>
        <dbReference type="ARBA" id="ARBA00023242"/>
    </source>
</evidence>
<dbReference type="EMBL" id="BQKI01000076">
    <property type="protein sequence ID" value="GJN23706.1"/>
    <property type="molecule type" value="Genomic_DNA"/>
</dbReference>
<dbReference type="InterPro" id="IPR011990">
    <property type="entry name" value="TPR-like_helical_dom_sf"/>
</dbReference>
<dbReference type="AlphaFoldDB" id="A0AAV5EME5"/>
<feature type="compositionally biased region" description="Acidic residues" evidence="3">
    <location>
        <begin position="827"/>
        <end position="838"/>
    </location>
</feature>
<accession>A0AAV5EME5</accession>
<protein>
    <submittedName>
        <fullName evidence="4">Uncharacterized protein</fullName>
    </submittedName>
</protein>
<dbReference type="GO" id="GO:0005634">
    <property type="term" value="C:nucleus"/>
    <property type="evidence" value="ECO:0007669"/>
    <property type="project" value="UniProtKB-SubCell"/>
</dbReference>
<dbReference type="Proteomes" id="UP001054889">
    <property type="component" value="Unassembled WGS sequence"/>
</dbReference>
<sequence>MFSIAAINENDSGGQWEPLAPTKEAQADNIGSDQHLLQLRFLTLKNLASVFLQQGSEFYDNALHCYLQAVELDANDSVVWNHLGTLSCSMGLLSVSRWAFEQGLLCSPNNWNCMEKLLEVLIAIRDEVACLSVANLILKSWPSHHRALHVKKTIEYAEPVPFSPRGIDVLEPGHVKLNFSNKRKSIDDEMHQHTRTKKSKQNATLQLKEAKWMALLDGILSLLSGNIKKADEDNCIDTSTDGSVDGFAYKMIDIVVSTDAFNTVESAGENGDSYQDGEGVSSHDCKTTVKEKEVNSDKEHHHERRSTRLERLRSRKSGKDENESNDKDIAHAMTQFLDPFVLKGQNATEKVECSESADISYPDTLNYTADHETNDVKLFLSKMSKKFGPSTSSELSDSTYHLCKIIESVALEMPFKSSVGEEDSTRLDLVMDNSKVAVPSSDQHASHVHTSPEISDKTLSFNMPSNEKSDYCKEKAYKEFNIALSILRNSNKEEGSGEPILLPHTKLIKLITTDRILREINLIKLESLLWKNDENINKITHTEFMKLLPPLLLSTKDVCVGNAYGRPIQRENVISLEFSALDVLISACEKAKPMNIEVYLDSHRRKIQILATAAGMVGSVVALKEKCLSDVDSVEAMNRNRLEIVLEAVKDVSRNVSKAKDFIDQYDNSDGQNDQSSLVSVIGDFQSLLLAIMCAAVKMILSKKQLCSGTSDQVDQLESSCLIDAAIAFCKLQHLDPTISIKTQVELIVAVHDLLAEYGLCCAGKDDKGEEGTFLKFAIKHLMALDVKLKSQLNLNGMDKDVVPENGKAEDRTTDEPSVDDSKHNSEDEDEEESELDEMQSCIDSALDQAFFCLYGLKINPDSCSEDDLAVHKNTSRGDYQTKEQCADVFQYVLPYAKALSKTGLVKLRRVLRAIRKLFSQPPHDLLINNPIDNFLDGPDTCEKTLSEIYESNGSKEAILNVLFPGEGGYEAFKKLSTTSSEPYSDVYGNLYYYIAQAEDISATDKYTGFVLKKEGEEFVEQSANLFKYDLLYNPLRRSETEVRGGSSPAAMGKGFVMEFAENLILRLMEDPDRRDQAQREHVYRMKERCERTKAAWSLPLRPYGFWTFDRFNSQLSWDPQISQAAGRRDPYDDVITRHSTPPPSSS</sequence>
<dbReference type="Pfam" id="PF17250">
    <property type="entry name" value="NDUFB11"/>
    <property type="match status" value="1"/>
</dbReference>